<feature type="domain" description="HTH arsR-type" evidence="5">
    <location>
        <begin position="266"/>
        <end position="344"/>
    </location>
</feature>
<proteinExistence type="predicted"/>
<name>A0ABS9Q6N5_9MICO</name>
<dbReference type="InterPro" id="IPR001845">
    <property type="entry name" value="HTH_ArsR_DNA-bd_dom"/>
</dbReference>
<keyword evidence="1" id="KW-0805">Transcription regulation</keyword>
<dbReference type="Proteomes" id="UP001521931">
    <property type="component" value="Unassembled WGS sequence"/>
</dbReference>
<dbReference type="CDD" id="cd00090">
    <property type="entry name" value="HTH_ARSR"/>
    <property type="match status" value="1"/>
</dbReference>
<dbReference type="InterPro" id="IPR045981">
    <property type="entry name" value="DUF5937"/>
</dbReference>
<dbReference type="PANTHER" id="PTHR43132">
    <property type="entry name" value="ARSENICAL RESISTANCE OPERON REPRESSOR ARSR-RELATED"/>
    <property type="match status" value="1"/>
</dbReference>
<gene>
    <name evidence="6" type="ORF">MHL29_16810</name>
</gene>
<comment type="caution">
    <text evidence="6">The sequence shown here is derived from an EMBL/GenBank/DDBJ whole genome shotgun (WGS) entry which is preliminary data.</text>
</comment>
<dbReference type="InterPro" id="IPR036390">
    <property type="entry name" value="WH_DNA-bd_sf"/>
</dbReference>
<dbReference type="PANTHER" id="PTHR43132:SF6">
    <property type="entry name" value="HTH-TYPE TRANSCRIPTIONAL REPRESSOR CZRA"/>
    <property type="match status" value="1"/>
</dbReference>
<feature type="region of interest" description="Disordered" evidence="4">
    <location>
        <begin position="1"/>
        <end position="21"/>
    </location>
</feature>
<keyword evidence="2" id="KW-0238">DNA-binding</keyword>
<keyword evidence="7" id="KW-1185">Reference proteome</keyword>
<sequence>MTSPTATSATRSRCTHPTGARTVGPAELGRLRFAVSPVWEAVASLKVLQGQGSTLHDPWAQVTRPRVRDAGLDLGLLLALVPRAGHLADFVTPTPHGREGSMTEALTDVREAATEVVEQDLRILLSESPTPSSREVLVAGLRDPASVRDRVADDLEAYFEVAVAPVWERLRGLGESDIAWRLEQIASGGLHQVLGTLHPRLRMEGERLVVDRTCRPGPTTPGGGLVLVPCAFAFPGLLFLDMPGHSPTASYGPRGVGTLWREAPDATGTALADLVGRTRAGAVVLLDLPMTTSQLACHLDVTPPTMSQHLQVMARAGLVAARRRGREVLYARTQLGDLLVASTHPRGPSVGADR</sequence>
<dbReference type="InterPro" id="IPR011991">
    <property type="entry name" value="ArsR-like_HTH"/>
</dbReference>
<dbReference type="InterPro" id="IPR051011">
    <property type="entry name" value="Metal_resp_trans_reg"/>
</dbReference>
<dbReference type="RefSeq" id="WP_239266302.1">
    <property type="nucleotide sequence ID" value="NZ_JAKRCV010000083.1"/>
</dbReference>
<dbReference type="Pfam" id="PF19361">
    <property type="entry name" value="DUF5937"/>
    <property type="match status" value="1"/>
</dbReference>
<dbReference type="EMBL" id="JAKRCV010000083">
    <property type="protein sequence ID" value="MCG7323538.1"/>
    <property type="molecule type" value="Genomic_DNA"/>
</dbReference>
<dbReference type="Gene3D" id="1.10.10.10">
    <property type="entry name" value="Winged helix-like DNA-binding domain superfamily/Winged helix DNA-binding domain"/>
    <property type="match status" value="1"/>
</dbReference>
<evidence type="ECO:0000313" key="6">
    <source>
        <dbReference type="EMBL" id="MCG7323538.1"/>
    </source>
</evidence>
<dbReference type="SMART" id="SM00418">
    <property type="entry name" value="HTH_ARSR"/>
    <property type="match status" value="1"/>
</dbReference>
<dbReference type="SUPFAM" id="SSF46785">
    <property type="entry name" value="Winged helix' DNA-binding domain"/>
    <property type="match status" value="1"/>
</dbReference>
<feature type="compositionally biased region" description="Low complexity" evidence="4">
    <location>
        <begin position="1"/>
        <end position="12"/>
    </location>
</feature>
<keyword evidence="3" id="KW-0804">Transcription</keyword>
<evidence type="ECO:0000256" key="4">
    <source>
        <dbReference type="SAM" id="MobiDB-lite"/>
    </source>
</evidence>
<reference evidence="6 7" key="1">
    <citation type="submission" date="2022-02" db="EMBL/GenBank/DDBJ databases">
        <title>Uncovering new skin microbiome diversity through culturing and metagenomics.</title>
        <authorList>
            <person name="Conlan S."/>
            <person name="Deming C."/>
            <person name="Nisc Comparative Sequencing Program N."/>
            <person name="Segre J.A."/>
        </authorList>
    </citation>
    <scope>NUCLEOTIDE SEQUENCE [LARGE SCALE GENOMIC DNA]</scope>
    <source>
        <strain evidence="6 7">ACRQZ</strain>
    </source>
</reference>
<dbReference type="Pfam" id="PF01022">
    <property type="entry name" value="HTH_5"/>
    <property type="match status" value="1"/>
</dbReference>
<dbReference type="InterPro" id="IPR036388">
    <property type="entry name" value="WH-like_DNA-bd_sf"/>
</dbReference>
<accession>A0ABS9Q6N5</accession>
<organism evidence="6 7">
    <name type="scientific">Arsenicicoccus bolidensis</name>
    <dbReference type="NCBI Taxonomy" id="229480"/>
    <lineage>
        <taxon>Bacteria</taxon>
        <taxon>Bacillati</taxon>
        <taxon>Actinomycetota</taxon>
        <taxon>Actinomycetes</taxon>
        <taxon>Micrococcales</taxon>
        <taxon>Intrasporangiaceae</taxon>
        <taxon>Arsenicicoccus</taxon>
    </lineage>
</organism>
<evidence type="ECO:0000313" key="7">
    <source>
        <dbReference type="Proteomes" id="UP001521931"/>
    </source>
</evidence>
<evidence type="ECO:0000256" key="3">
    <source>
        <dbReference type="ARBA" id="ARBA00023163"/>
    </source>
</evidence>
<evidence type="ECO:0000259" key="5">
    <source>
        <dbReference type="SMART" id="SM00418"/>
    </source>
</evidence>
<evidence type="ECO:0000256" key="2">
    <source>
        <dbReference type="ARBA" id="ARBA00023125"/>
    </source>
</evidence>
<evidence type="ECO:0000256" key="1">
    <source>
        <dbReference type="ARBA" id="ARBA00023015"/>
    </source>
</evidence>
<protein>
    <submittedName>
        <fullName evidence="6">Helix-turn-helix domain-containing protein</fullName>
    </submittedName>
</protein>